<keyword evidence="1" id="KW-0812">Transmembrane</keyword>
<gene>
    <name evidence="2" type="ORF">D4100_05505</name>
</gene>
<feature type="transmembrane region" description="Helical" evidence="1">
    <location>
        <begin position="52"/>
        <end position="75"/>
    </location>
</feature>
<evidence type="ECO:0000313" key="2">
    <source>
        <dbReference type="EMBL" id="RJF58212.1"/>
    </source>
</evidence>
<name>A0AA92X9S5_9GAMM</name>
<protein>
    <submittedName>
        <fullName evidence="2">Uncharacterized protein</fullName>
    </submittedName>
</protein>
<proteinExistence type="predicted"/>
<organism evidence="2 3">
    <name type="scientific">Serratia inhibens</name>
    <dbReference type="NCBI Taxonomy" id="2338073"/>
    <lineage>
        <taxon>Bacteria</taxon>
        <taxon>Pseudomonadati</taxon>
        <taxon>Pseudomonadota</taxon>
        <taxon>Gammaproteobacteria</taxon>
        <taxon>Enterobacterales</taxon>
        <taxon>Yersiniaceae</taxon>
        <taxon>Serratia</taxon>
    </lineage>
</organism>
<evidence type="ECO:0000313" key="3">
    <source>
        <dbReference type="Proteomes" id="UP000284338"/>
    </source>
</evidence>
<keyword evidence="1" id="KW-1133">Transmembrane helix</keyword>
<accession>A0AA92X9S5</accession>
<dbReference type="Proteomes" id="UP000284338">
    <property type="component" value="Unassembled WGS sequence"/>
</dbReference>
<dbReference type="AlphaFoldDB" id="A0AA92X9S5"/>
<reference evidence="2 3" key="1">
    <citation type="submission" date="2018-09" db="EMBL/GenBank/DDBJ databases">
        <title>Draft genome of a novel serratia sp. strain with antifungal activity.</title>
        <authorList>
            <person name="Dichmann S.I."/>
            <person name="Park B.P."/>
            <person name="Pathiraja D."/>
            <person name="Choi I.-G."/>
            <person name="Stougaard P."/>
            <person name="Hennessy R.C."/>
        </authorList>
    </citation>
    <scope>NUCLEOTIDE SEQUENCE [LARGE SCALE GENOMIC DNA]</scope>
    <source>
        <strain evidence="2 3">S40</strain>
    </source>
</reference>
<feature type="transmembrane region" description="Helical" evidence="1">
    <location>
        <begin position="20"/>
        <end position="40"/>
    </location>
</feature>
<dbReference type="EMBL" id="QYYG01000001">
    <property type="protein sequence ID" value="RJF58212.1"/>
    <property type="molecule type" value="Genomic_DNA"/>
</dbReference>
<comment type="caution">
    <text evidence="2">The sequence shown here is derived from an EMBL/GenBank/DDBJ whole genome shotgun (WGS) entry which is preliminary data.</text>
</comment>
<evidence type="ECO:0000256" key="1">
    <source>
        <dbReference type="SAM" id="Phobius"/>
    </source>
</evidence>
<sequence>MPVNLKIIPPAAWRPAPIRFGYWFSALGALAVVAAIAGLACERQGEGTKFWILFPAAIMLVWLLVFVLRLLFWLFQHNHADGWDRKREETLLWETRRGRRALQILHISVDIPLPEEPGQTPVTLLMEGPSILKSQPGRGREDFCLHTFLPPPPVGQESDDSLEPEQQDLMVFQARLQKLLADVAIALAPFSPKQTLAVLFEADTSILPRRFIPVWHDSLKEAGIAQPIEYVDGHGAQFIDEWLDNRINDKSLLLVIAAQVAPEMRQGSAEAIVALLLGNRLTQNTVPPLAWLHRPERTGPQLLDEGIAQAADWVPLEAGQVKHLWLSGLTGEEASAVIPAMALPLLSGVPSPAGRHNADLIIGHTGCVSPWLAAAVATLAAQQTGSAQLAISAERGTGTLWIQAITPGESGGK</sequence>
<keyword evidence="3" id="KW-1185">Reference proteome</keyword>
<keyword evidence="1" id="KW-0472">Membrane</keyword>